<dbReference type="Gene3D" id="1.10.472.50">
    <property type="entry name" value="HD-domain/PDEase-like"/>
    <property type="match status" value="1"/>
</dbReference>
<dbReference type="CDD" id="cd00077">
    <property type="entry name" value="HDc"/>
    <property type="match status" value="1"/>
</dbReference>
<dbReference type="Proteomes" id="UP000268727">
    <property type="component" value="Unassembled WGS sequence"/>
</dbReference>
<dbReference type="Pfam" id="PF01966">
    <property type="entry name" value="HD"/>
    <property type="match status" value="1"/>
</dbReference>
<evidence type="ECO:0000259" key="1">
    <source>
        <dbReference type="PROSITE" id="PS51831"/>
    </source>
</evidence>
<evidence type="ECO:0000313" key="2">
    <source>
        <dbReference type="EMBL" id="ROP37180.1"/>
    </source>
</evidence>
<accession>A0A3N1H3S9</accession>
<evidence type="ECO:0000313" key="3">
    <source>
        <dbReference type="Proteomes" id="UP000268727"/>
    </source>
</evidence>
<dbReference type="PANTHER" id="PTHR33594:SF1">
    <property type="entry name" value="HD_PDEASE DOMAIN-CONTAINING PROTEIN"/>
    <property type="match status" value="1"/>
</dbReference>
<dbReference type="InterPro" id="IPR003607">
    <property type="entry name" value="HD/PDEase_dom"/>
</dbReference>
<protein>
    <recommendedName>
        <fullName evidence="1">HD domain-containing protein</fullName>
    </recommendedName>
</protein>
<reference evidence="2 3" key="1">
    <citation type="submission" date="2018-11" db="EMBL/GenBank/DDBJ databases">
        <title>Sequencing the genomes of 1000 actinobacteria strains.</title>
        <authorList>
            <person name="Klenk H.-P."/>
        </authorList>
    </citation>
    <scope>NUCLEOTIDE SEQUENCE [LARGE SCALE GENOMIC DNA]</scope>
    <source>
        <strain evidence="2 3">DSM 44231</strain>
    </source>
</reference>
<organism evidence="2 3">
    <name type="scientific">Saccharothrix texasensis</name>
    <dbReference type="NCBI Taxonomy" id="103734"/>
    <lineage>
        <taxon>Bacteria</taxon>
        <taxon>Bacillati</taxon>
        <taxon>Actinomycetota</taxon>
        <taxon>Actinomycetes</taxon>
        <taxon>Pseudonocardiales</taxon>
        <taxon>Pseudonocardiaceae</taxon>
        <taxon>Saccharothrix</taxon>
    </lineage>
</organism>
<dbReference type="EMBL" id="RJKM01000001">
    <property type="protein sequence ID" value="ROP37180.1"/>
    <property type="molecule type" value="Genomic_DNA"/>
</dbReference>
<dbReference type="PANTHER" id="PTHR33594">
    <property type="entry name" value="SUPERFAMILY HYDROLASE, PUTATIVE (AFU_ORTHOLOGUE AFUA_1G03035)-RELATED"/>
    <property type="match status" value="1"/>
</dbReference>
<dbReference type="Gene3D" id="1.20.58.1910">
    <property type="match status" value="1"/>
</dbReference>
<dbReference type="AlphaFoldDB" id="A0A3N1H3S9"/>
<dbReference type="OrthoDB" id="9797344at2"/>
<dbReference type="SUPFAM" id="SSF109604">
    <property type="entry name" value="HD-domain/PDEase-like"/>
    <property type="match status" value="1"/>
</dbReference>
<comment type="caution">
    <text evidence="2">The sequence shown here is derived from an EMBL/GenBank/DDBJ whole genome shotgun (WGS) entry which is preliminary data.</text>
</comment>
<dbReference type="SMART" id="SM00471">
    <property type="entry name" value="HDc"/>
    <property type="match status" value="1"/>
</dbReference>
<gene>
    <name evidence="2" type="ORF">EDD40_2471</name>
</gene>
<feature type="domain" description="HD" evidence="1">
    <location>
        <begin position="26"/>
        <end position="129"/>
    </location>
</feature>
<sequence>MTDALIVNETAEFVRNELFAESSGHDWWHAHRVRELALALGRKEGADLHITELAALLHDISDYKLNGGDHEKGPQIAFEWLVSIGEDEVRAAAVSEIIATISFKGAGTPTPMGTIEGKVVQDADRLDALGAIGIGRTFAYGGYVGQMMHDPDLQPRFHATHEDYLNRKGTVINHFSEKLLLLKERMNTKTARVVADRRHLVLERFLHEFFLEWDAGDVGEV</sequence>
<dbReference type="InterPro" id="IPR006674">
    <property type="entry name" value="HD_domain"/>
</dbReference>
<dbReference type="RefSeq" id="WP_123743026.1">
    <property type="nucleotide sequence ID" value="NZ_RJKM01000001.1"/>
</dbReference>
<keyword evidence="3" id="KW-1185">Reference proteome</keyword>
<proteinExistence type="predicted"/>
<dbReference type="PROSITE" id="PS51831">
    <property type="entry name" value="HD"/>
    <property type="match status" value="1"/>
</dbReference>
<name>A0A3N1H3S9_9PSEU</name>